<evidence type="ECO:0000313" key="2">
    <source>
        <dbReference type="Proteomes" id="UP000236220"/>
    </source>
</evidence>
<dbReference type="SUPFAM" id="SSF53756">
    <property type="entry name" value="UDP-Glycosyltransferase/glycogen phosphorylase"/>
    <property type="match status" value="1"/>
</dbReference>
<gene>
    <name evidence="1" type="ORF">Lysil_1507</name>
</gene>
<comment type="caution">
    <text evidence="1">The sequence shown here is derived from an EMBL/GenBank/DDBJ whole genome shotgun (WGS) entry which is preliminary data.</text>
</comment>
<keyword evidence="1" id="KW-0808">Transferase</keyword>
<sequence length="406" mass="44437">MKLSPPNISHSSPAVRRRALFYVFDGGSGIGHLRRLARIAEAMRKDFSCLIVTGHDVGLQWMVPQGCEYVRLPSWDNLIAAKSAYWGRVPFLDVPLDEAVRLRSAILLGIVEGFQPDVMLVDHLPLGAHAELVAVLRTAPCRKYLITRGIQNETEDLHRLILGGAALSALGKDYHRILSAIDPKIFNLAKHYNLPPEVVSKILSTGYVAPAALAGRRASIRSSRGIDDATPWVVASVGSGQWGEPLIEACIALAGDHPDVHFDIVIGPRSRLARPEAHAAGRIRLHANCADLADLHAASDVVITAGGYNTLLEAIQGQARILCIPYRKDRRDEPFHHATLLQPYIDLRMATEIGELGMLLQAAINDCREGSVKDGRTELRTDGAVRIARMVQDDLERCLDAQFAGH</sequence>
<organism evidence="1 2">
    <name type="scientific">Solilutibacter silvestris</name>
    <dbReference type="NCBI Taxonomy" id="1645665"/>
    <lineage>
        <taxon>Bacteria</taxon>
        <taxon>Pseudomonadati</taxon>
        <taxon>Pseudomonadota</taxon>
        <taxon>Gammaproteobacteria</taxon>
        <taxon>Lysobacterales</taxon>
        <taxon>Lysobacteraceae</taxon>
        <taxon>Solilutibacter</taxon>
    </lineage>
</organism>
<dbReference type="OrthoDB" id="9802126at2"/>
<dbReference type="RefSeq" id="WP_129588412.1">
    <property type="nucleotide sequence ID" value="NZ_NPZB01000002.1"/>
</dbReference>
<dbReference type="GO" id="GO:0016740">
    <property type="term" value="F:transferase activity"/>
    <property type="evidence" value="ECO:0007669"/>
    <property type="project" value="UniProtKB-KW"/>
</dbReference>
<evidence type="ECO:0000313" key="1">
    <source>
        <dbReference type="EMBL" id="PNS07331.1"/>
    </source>
</evidence>
<dbReference type="EMBL" id="NPZB01000002">
    <property type="protein sequence ID" value="PNS07331.1"/>
    <property type="molecule type" value="Genomic_DNA"/>
</dbReference>
<dbReference type="Gene3D" id="3.40.50.2000">
    <property type="entry name" value="Glycogen Phosphorylase B"/>
    <property type="match status" value="1"/>
</dbReference>
<proteinExistence type="predicted"/>
<dbReference type="Proteomes" id="UP000236220">
    <property type="component" value="Unassembled WGS sequence"/>
</dbReference>
<name>A0A2K1PX19_9GAMM</name>
<accession>A0A2K1PX19</accession>
<protein>
    <submittedName>
        <fullName evidence="1">Putative glycosyl transferase</fullName>
    </submittedName>
</protein>
<keyword evidence="2" id="KW-1185">Reference proteome</keyword>
<reference evidence="1 2" key="1">
    <citation type="submission" date="2017-08" db="EMBL/GenBank/DDBJ databases">
        <title>Lysobacter sylvestris genome.</title>
        <authorList>
            <person name="Zhang D.-C."/>
            <person name="Albuquerque L."/>
            <person name="Franca L."/>
            <person name="Froufe H.J.C."/>
            <person name="Barroso C."/>
            <person name="Egas C."/>
            <person name="Da Costa M."/>
            <person name="Margesin R."/>
        </authorList>
    </citation>
    <scope>NUCLEOTIDE SEQUENCE [LARGE SCALE GENOMIC DNA]</scope>
    <source>
        <strain evidence="1 2">AM20-91</strain>
    </source>
</reference>
<dbReference type="AlphaFoldDB" id="A0A2K1PX19"/>